<dbReference type="Proteomes" id="UP000095085">
    <property type="component" value="Unassembled WGS sequence"/>
</dbReference>
<keyword evidence="11 13" id="KW-0594">Phospholipid biosynthesis</keyword>
<dbReference type="PIRSF" id="PIRSF000383">
    <property type="entry name" value="PEAMT"/>
    <property type="match status" value="1"/>
</dbReference>
<evidence type="ECO:0000256" key="6">
    <source>
        <dbReference type="ARBA" id="ARBA00022692"/>
    </source>
</evidence>
<dbReference type="InterPro" id="IPR016219">
    <property type="entry name" value="Phosphatid-EA_MeTrfase_fun"/>
</dbReference>
<dbReference type="RefSeq" id="XP_020075423.1">
    <property type="nucleotide sequence ID" value="XM_020222560.1"/>
</dbReference>
<feature type="transmembrane region" description="Helical" evidence="13 14">
    <location>
        <begin position="39"/>
        <end position="59"/>
    </location>
</feature>
<evidence type="ECO:0000256" key="13">
    <source>
        <dbReference type="HAMAP-Rule" id="MF_03217"/>
    </source>
</evidence>
<dbReference type="InterPro" id="IPR007318">
    <property type="entry name" value="Phopholipid_MeTrfase"/>
</dbReference>
<comment type="pathway">
    <text evidence="13 14">Phospholipid metabolism; phosphatidylcholine biosynthesis.</text>
</comment>
<evidence type="ECO:0000256" key="12">
    <source>
        <dbReference type="ARBA" id="ARBA00023264"/>
    </source>
</evidence>
<feature type="transmembrane region" description="Helical" evidence="13 14">
    <location>
        <begin position="451"/>
        <end position="469"/>
    </location>
</feature>
<feature type="transmembrane region" description="Helical" evidence="13 14">
    <location>
        <begin position="65"/>
        <end position="88"/>
    </location>
</feature>
<comment type="similarity">
    <text evidence="13 14">Belongs to the class VI-like SAM-binding methyltransferase superfamily. CHO2 family.</text>
</comment>
<keyword evidence="5 13" id="KW-0949">S-adenosyl-L-methionine</keyword>
<evidence type="ECO:0000256" key="14">
    <source>
        <dbReference type="RuleBase" id="RU361122"/>
    </source>
</evidence>
<evidence type="ECO:0000313" key="15">
    <source>
        <dbReference type="EMBL" id="ODV66356.1"/>
    </source>
</evidence>
<dbReference type="OrthoDB" id="4583at2759"/>
<dbReference type="PANTHER" id="PTHR32138">
    <property type="entry name" value="PHOSPHATIDYLETHANOLAMINE N-METHYLTRANSFERASE"/>
    <property type="match status" value="1"/>
</dbReference>
<feature type="transmembrane region" description="Helical" evidence="13 14">
    <location>
        <begin position="331"/>
        <end position="354"/>
    </location>
</feature>
<evidence type="ECO:0000256" key="9">
    <source>
        <dbReference type="ARBA" id="ARBA00023098"/>
    </source>
</evidence>
<reference evidence="16" key="1">
    <citation type="submission" date="2016-05" db="EMBL/GenBank/DDBJ databases">
        <title>Comparative genomics of biotechnologically important yeasts.</title>
        <authorList>
            <consortium name="DOE Joint Genome Institute"/>
            <person name="Riley R."/>
            <person name="Haridas S."/>
            <person name="Wolfe K.H."/>
            <person name="Lopes M.R."/>
            <person name="Hittinger C.T."/>
            <person name="Goker M."/>
            <person name="Salamov A."/>
            <person name="Wisecaver J."/>
            <person name="Long T.M."/>
            <person name="Aerts A.L."/>
            <person name="Barry K."/>
            <person name="Choi C."/>
            <person name="Clum A."/>
            <person name="Coughlan A.Y."/>
            <person name="Deshpande S."/>
            <person name="Douglass A.P."/>
            <person name="Hanson S.J."/>
            <person name="Klenk H.-P."/>
            <person name="Labutti K."/>
            <person name="Lapidus A."/>
            <person name="Lindquist E."/>
            <person name="Lipzen A."/>
            <person name="Meier-Kolthoff J.P."/>
            <person name="Ohm R.A."/>
            <person name="Otillar R.P."/>
            <person name="Pangilinan J."/>
            <person name="Peng Y."/>
            <person name="Rokas A."/>
            <person name="Rosa C.A."/>
            <person name="Scheuner C."/>
            <person name="Sibirny A.A."/>
            <person name="Slot J.C."/>
            <person name="Stielow J.B."/>
            <person name="Sun H."/>
            <person name="Kurtzman C.P."/>
            <person name="Blackwell M."/>
            <person name="Grigoriev I.V."/>
            <person name="Jeffries T.W."/>
        </authorList>
    </citation>
    <scope>NUCLEOTIDE SEQUENCE [LARGE SCALE GENOMIC DNA]</scope>
    <source>
        <strain evidence="16">NRRL Y-1933</strain>
    </source>
</reference>
<dbReference type="GO" id="GO:0004608">
    <property type="term" value="F:phosphatidylethanolamine N-methyltransferase activity"/>
    <property type="evidence" value="ECO:0007669"/>
    <property type="project" value="UniProtKB-UniRule"/>
</dbReference>
<sequence length="894" mass="104185">MSKNTISGAKGITFSGETFTVPETHDMVKTLFDPCIRKSICELIIVSLLLANGLVFWLVDDFNFQIKIFIGLYIFWRLSYNFGIGWLLNQQSNHNRLVNWSIQLNIFNNENKSLLSKFMKLEIQSQMGNDYSISDYPIEFNTWLVFRKIVDLILMSDFTTFICLVVSCCLKDDWQFIQNQSTWLINSRIVIGSLLILFNLWVKINAHNTIKDYAWYWGDFFFRQINNEELIFDGVFEMVPHPMYSIGYIGYYGFALISKSYTVLVIALFGHFLQMIFLHFIENPHIDKIYGPSENDTALAKIFKLKDLKNFDNAEPLIGLWNFNWFRASDLINLIISITYAIIIPFMSSIATNLEFRGYQITIDKFLFSLTVAIKLFESIVVNVLLLLQSYNKFFTKWYLLKNIPVSKSLNNWSVLYNSLINLTYSSFIGFNFYNLFTIPLYSTKLLIHDYLYLRIFFGFLLVITQIWINSSIIDLIGYFGWFYGDFFIPKSSFLPHRSTLTKAGVYRYLNNPEQIFGNCGIIGITLIIPNVENIIITLIWVTNNFLRNNFIEKVHMIKIYGEDEVLKDSGVTKTFKTHLLPDVIQRRISHGQISSRDIDYIRSTSKSGHKRRRSSVIAESIDNFIKDLNINNYQNKISKKNLLSLSANDEFSSSDYGISFQNLSRDKSENHYFTYMGDEIKIDWKAPKSHSKKDWIGLYKIIQTSYSRKKTLILSQGRWNWCDSETEGEMSFKGNQLFWDEGIYEFRYHLDGKHEVAFISPPFEIKINQIEVPFDKDEEEVMNFANSLKTSIFDKIIGKEIIGSVNTSILSTLIETTKTDIIKVYEKLSKLISKSTGIKIHSKFLIYYEDENGDESNEFTIKSLSLQLININKILHDLSNEDDLSNDYIKKTE</sequence>
<dbReference type="FunFam" id="1.20.120.1630:FF:000016">
    <property type="entry name" value="Phosphatidylethanolamine N-methyltransferase"/>
    <property type="match status" value="1"/>
</dbReference>
<comment type="subcellular location">
    <subcellularLocation>
        <location evidence="1">Endomembrane system</location>
        <topology evidence="1">Multi-pass membrane protein</topology>
    </subcellularLocation>
    <subcellularLocation>
        <location evidence="13 14">Endoplasmic reticulum membrane</location>
        <topology evidence="13 14">Multi-pass membrane protein</topology>
    </subcellularLocation>
</comment>
<evidence type="ECO:0000256" key="5">
    <source>
        <dbReference type="ARBA" id="ARBA00022691"/>
    </source>
</evidence>
<keyword evidence="2 13" id="KW-0444">Lipid biosynthesis</keyword>
<evidence type="ECO:0000256" key="10">
    <source>
        <dbReference type="ARBA" id="ARBA00023136"/>
    </source>
</evidence>
<proteinExistence type="inferred from homology"/>
<dbReference type="EC" id="2.1.1.17" evidence="13 14"/>
<keyword evidence="9 13" id="KW-0443">Lipid metabolism</keyword>
<keyword evidence="4 13" id="KW-0808">Transferase</keyword>
<evidence type="ECO:0000256" key="4">
    <source>
        <dbReference type="ARBA" id="ARBA00022679"/>
    </source>
</evidence>
<evidence type="ECO:0000256" key="11">
    <source>
        <dbReference type="ARBA" id="ARBA00023209"/>
    </source>
</evidence>
<evidence type="ECO:0000256" key="1">
    <source>
        <dbReference type="ARBA" id="ARBA00004127"/>
    </source>
</evidence>
<keyword evidence="7 13" id="KW-0256">Endoplasmic reticulum</keyword>
<feature type="transmembrane region" description="Helical" evidence="13 14">
    <location>
        <begin position="149"/>
        <end position="167"/>
    </location>
</feature>
<keyword evidence="16" id="KW-1185">Reference proteome</keyword>
<dbReference type="PROSITE" id="PS51598">
    <property type="entry name" value="SAM_CHO2"/>
    <property type="match status" value="1"/>
</dbReference>
<feature type="transmembrane region" description="Helical" evidence="13 14">
    <location>
        <begin position="183"/>
        <end position="202"/>
    </location>
</feature>
<dbReference type="GO" id="GO:0005789">
    <property type="term" value="C:endoplasmic reticulum membrane"/>
    <property type="evidence" value="ECO:0007669"/>
    <property type="project" value="UniProtKB-SubCell"/>
</dbReference>
<keyword evidence="8 13" id="KW-1133">Transmembrane helix</keyword>
<evidence type="ECO:0000256" key="8">
    <source>
        <dbReference type="ARBA" id="ARBA00022989"/>
    </source>
</evidence>
<feature type="transmembrane region" description="Helical" evidence="13 14">
    <location>
        <begin position="366"/>
        <end position="388"/>
    </location>
</feature>
<dbReference type="Gene3D" id="2.60.40.2840">
    <property type="match status" value="1"/>
</dbReference>
<dbReference type="Pfam" id="PF04191">
    <property type="entry name" value="PEMT"/>
    <property type="match status" value="2"/>
</dbReference>
<dbReference type="PANTHER" id="PTHR32138:SF0">
    <property type="entry name" value="PHOSPHATIDYLETHANOLAMINE N-METHYLTRANSFERASE"/>
    <property type="match status" value="1"/>
</dbReference>
<comment type="caution">
    <text evidence="13 14">Lacks conserved residue(s) required for the propagation of feature annotation.</text>
</comment>
<evidence type="ECO:0000256" key="2">
    <source>
        <dbReference type="ARBA" id="ARBA00022516"/>
    </source>
</evidence>
<accession>A0A1E4RGL3</accession>
<dbReference type="HAMAP" id="MF_03217">
    <property type="entry name" value="PEMT"/>
    <property type="match status" value="1"/>
</dbReference>
<evidence type="ECO:0000256" key="7">
    <source>
        <dbReference type="ARBA" id="ARBA00022824"/>
    </source>
</evidence>
<comment type="function">
    <text evidence="13 14">Catalyzes the first step of the methylation pathway of phosphatidylcholine biosynthesis, the SAM-dependent methylation of phosphatidylethanolamine (PE) to phosphatidylmonomethylethanolamine (PMME).</text>
</comment>
<keyword evidence="3 13" id="KW-0489">Methyltransferase</keyword>
<keyword evidence="6 13" id="KW-0812">Transmembrane</keyword>
<dbReference type="AlphaFoldDB" id="A0A1E4RGL3"/>
<gene>
    <name evidence="15" type="ORF">HYPBUDRAFT_162296</name>
</gene>
<evidence type="ECO:0000256" key="3">
    <source>
        <dbReference type="ARBA" id="ARBA00022603"/>
    </source>
</evidence>
<evidence type="ECO:0000313" key="16">
    <source>
        <dbReference type="Proteomes" id="UP000095085"/>
    </source>
</evidence>
<dbReference type="PROSITE" id="PS50244">
    <property type="entry name" value="S5A_REDUCTASE"/>
    <property type="match status" value="1"/>
</dbReference>
<dbReference type="STRING" id="984485.A0A1E4RGL3"/>
<keyword evidence="12 13" id="KW-1208">Phospholipid metabolism</keyword>
<dbReference type="GeneID" id="30997109"/>
<comment type="catalytic activity">
    <reaction evidence="13 14">
        <text>a 1,2-diacyl-sn-glycero-3-phosphoethanolamine + S-adenosyl-L-methionine = a 1,2-diacyl-sn-glycero-3-phospho-N-methylethanolamine + S-adenosyl-L-homocysteine + H(+)</text>
        <dbReference type="Rhea" id="RHEA:11164"/>
        <dbReference type="ChEBI" id="CHEBI:15378"/>
        <dbReference type="ChEBI" id="CHEBI:57856"/>
        <dbReference type="ChEBI" id="CHEBI:59789"/>
        <dbReference type="ChEBI" id="CHEBI:64573"/>
        <dbReference type="ChEBI" id="CHEBI:64612"/>
        <dbReference type="EC" id="2.1.1.17"/>
    </reaction>
</comment>
<dbReference type="Gene3D" id="1.20.120.1630">
    <property type="match status" value="1"/>
</dbReference>
<dbReference type="UniPathway" id="UPA00753"/>
<name>A0A1E4RGL3_9ASCO</name>
<feature type="transmembrane region" description="Helical" evidence="13 14">
    <location>
        <begin position="415"/>
        <end position="439"/>
    </location>
</feature>
<dbReference type="EMBL" id="KV454542">
    <property type="protein sequence ID" value="ODV66356.1"/>
    <property type="molecule type" value="Genomic_DNA"/>
</dbReference>
<dbReference type="GO" id="GO:0032259">
    <property type="term" value="P:methylation"/>
    <property type="evidence" value="ECO:0007669"/>
    <property type="project" value="UniProtKB-KW"/>
</dbReference>
<keyword evidence="10 13" id="KW-0472">Membrane</keyword>
<protein>
    <recommendedName>
        <fullName evidence="13 14">Phosphatidylethanolamine N-methyltransferase</fullName>
        <shortName evidence="13">PE methyltransferase</shortName>
        <shortName evidence="13 14">PEAMT</shortName>
        <shortName evidence="13">PEMT</shortName>
        <ecNumber evidence="13 14">2.1.1.17</ecNumber>
    </recommendedName>
</protein>
<organism evidence="15 16">
    <name type="scientific">Hyphopichia burtonii NRRL Y-1933</name>
    <dbReference type="NCBI Taxonomy" id="984485"/>
    <lineage>
        <taxon>Eukaryota</taxon>
        <taxon>Fungi</taxon>
        <taxon>Dikarya</taxon>
        <taxon>Ascomycota</taxon>
        <taxon>Saccharomycotina</taxon>
        <taxon>Pichiomycetes</taxon>
        <taxon>Debaryomycetaceae</taxon>
        <taxon>Hyphopichia</taxon>
    </lineage>
</organism>
<dbReference type="GO" id="GO:0006656">
    <property type="term" value="P:phosphatidylcholine biosynthetic process"/>
    <property type="evidence" value="ECO:0007669"/>
    <property type="project" value="UniProtKB-UniRule"/>
</dbReference>